<comment type="catalytic activity">
    <reaction evidence="14">
        <text>leukotriene C4(in) + ATP + H2O = leukotriene C4(out) + ADP + phosphate + H(+)</text>
        <dbReference type="Rhea" id="RHEA:38963"/>
        <dbReference type="ChEBI" id="CHEBI:15377"/>
        <dbReference type="ChEBI" id="CHEBI:15378"/>
        <dbReference type="ChEBI" id="CHEBI:30616"/>
        <dbReference type="ChEBI" id="CHEBI:43474"/>
        <dbReference type="ChEBI" id="CHEBI:57973"/>
        <dbReference type="ChEBI" id="CHEBI:456216"/>
    </reaction>
    <physiologicalReaction direction="left-to-right" evidence="14">
        <dbReference type="Rhea" id="RHEA:38964"/>
    </physiologicalReaction>
</comment>
<feature type="domain" description="ABC transporter" evidence="17">
    <location>
        <begin position="661"/>
        <end position="885"/>
    </location>
</feature>
<feature type="transmembrane region" description="Helical" evidence="16">
    <location>
        <begin position="36"/>
        <end position="58"/>
    </location>
</feature>
<feature type="domain" description="ABC transporter" evidence="17">
    <location>
        <begin position="1326"/>
        <end position="1560"/>
    </location>
</feature>
<evidence type="ECO:0000313" key="19">
    <source>
        <dbReference type="EMBL" id="AJG01605.1"/>
    </source>
</evidence>
<dbReference type="PROSITE" id="PS50893">
    <property type="entry name" value="ABC_TRANSPORTER_2"/>
    <property type="match status" value="2"/>
</dbReference>
<dbReference type="SUPFAM" id="SSF90123">
    <property type="entry name" value="ABC transporter transmembrane region"/>
    <property type="match status" value="2"/>
</dbReference>
<feature type="transmembrane region" description="Helical" evidence="16">
    <location>
        <begin position="486"/>
        <end position="506"/>
    </location>
</feature>
<keyword evidence="4" id="KW-0813">Transport</keyword>
<evidence type="ECO:0000256" key="4">
    <source>
        <dbReference type="ARBA" id="ARBA00022448"/>
    </source>
</evidence>
<dbReference type="FunFam" id="1.20.1560.10:FF:000001">
    <property type="entry name" value="ATP-binding cassette subfamily C member 1"/>
    <property type="match status" value="1"/>
</dbReference>
<dbReference type="Gene3D" id="1.20.1560.10">
    <property type="entry name" value="ABC transporter type 1, transmembrane domain"/>
    <property type="match status" value="2"/>
</dbReference>
<dbReference type="EC" id="7.6.2.3" evidence="13"/>
<proteinExistence type="evidence at transcript level"/>
<keyword evidence="7 16" id="KW-0812">Transmembrane</keyword>
<keyword evidence="10 19" id="KW-0067">ATP-binding</keyword>
<feature type="transmembrane region" description="Helical" evidence="16">
    <location>
        <begin position="992"/>
        <end position="1014"/>
    </location>
</feature>
<feature type="transmembrane region" description="Helical" evidence="16">
    <location>
        <begin position="135"/>
        <end position="153"/>
    </location>
</feature>
<evidence type="ECO:0000256" key="7">
    <source>
        <dbReference type="ARBA" id="ARBA00022692"/>
    </source>
</evidence>
<dbReference type="CDD" id="cd18595">
    <property type="entry name" value="ABC_6TM_MRP1_2_3_6_D1_like"/>
    <property type="match status" value="1"/>
</dbReference>
<dbReference type="SUPFAM" id="SSF52540">
    <property type="entry name" value="P-loop containing nucleoside triphosphate hydrolases"/>
    <property type="match status" value="2"/>
</dbReference>
<feature type="transmembrane region" description="Helical" evidence="16">
    <location>
        <begin position="612"/>
        <end position="632"/>
    </location>
</feature>
<dbReference type="SMART" id="SM00382">
    <property type="entry name" value="AAA"/>
    <property type="match status" value="2"/>
</dbReference>
<dbReference type="Pfam" id="PF00664">
    <property type="entry name" value="ABC_membrane"/>
    <property type="match status" value="2"/>
</dbReference>
<dbReference type="GO" id="GO:0005886">
    <property type="term" value="C:plasma membrane"/>
    <property type="evidence" value="ECO:0007669"/>
    <property type="project" value="UniProtKB-SubCell"/>
</dbReference>
<dbReference type="InterPro" id="IPR036640">
    <property type="entry name" value="ABC1_TM_sf"/>
</dbReference>
<feature type="transmembrane region" description="Helical" evidence="16">
    <location>
        <begin position="70"/>
        <end position="90"/>
    </location>
</feature>
<evidence type="ECO:0000256" key="10">
    <source>
        <dbReference type="ARBA" id="ARBA00022840"/>
    </source>
</evidence>
<feature type="transmembrane region" description="Helical" evidence="16">
    <location>
        <begin position="461"/>
        <end position="480"/>
    </location>
</feature>
<accession>A0A0B5J5C7</accession>
<dbReference type="Gene3D" id="3.40.50.300">
    <property type="entry name" value="P-loop containing nucleotide triphosphate hydrolases"/>
    <property type="match status" value="2"/>
</dbReference>
<feature type="transmembrane region" description="Helical" evidence="16">
    <location>
        <begin position="379"/>
        <end position="400"/>
    </location>
</feature>
<dbReference type="InterPro" id="IPR027417">
    <property type="entry name" value="P-loop_NTPase"/>
</dbReference>
<evidence type="ECO:0000256" key="9">
    <source>
        <dbReference type="ARBA" id="ARBA00022741"/>
    </source>
</evidence>
<feature type="transmembrane region" description="Helical" evidence="16">
    <location>
        <begin position="563"/>
        <end position="592"/>
    </location>
</feature>
<dbReference type="NCBIfam" id="TIGR00957">
    <property type="entry name" value="MRP_assoc_pro"/>
    <property type="match status" value="1"/>
</dbReference>
<gene>
    <name evidence="19" type="primary">abcc1</name>
</gene>
<comment type="subcellular location">
    <subcellularLocation>
        <location evidence="2">Cell membrane</location>
        <topology evidence="2">Multi-pass membrane protein</topology>
    </subcellularLocation>
    <subcellularLocation>
        <location evidence="1">Vacuole membrane</location>
        <topology evidence="1">Multi-pass membrane protein</topology>
    </subcellularLocation>
</comment>
<dbReference type="FunFam" id="1.20.1560.10:FF:000020">
    <property type="entry name" value="ABC metal ion transporter"/>
    <property type="match status" value="1"/>
</dbReference>
<feature type="transmembrane region" description="Helical" evidence="16">
    <location>
        <begin position="353"/>
        <end position="373"/>
    </location>
</feature>
<dbReference type="GO" id="GO:0000323">
    <property type="term" value="C:lytic vacuole"/>
    <property type="evidence" value="ECO:0007669"/>
    <property type="project" value="UniProtKB-ARBA"/>
</dbReference>
<dbReference type="PANTHER" id="PTHR24223:SF443">
    <property type="entry name" value="MULTIDRUG-RESISTANCE LIKE PROTEIN 1, ISOFORM I"/>
    <property type="match status" value="1"/>
</dbReference>
<evidence type="ECO:0000256" key="6">
    <source>
        <dbReference type="ARBA" id="ARBA00022554"/>
    </source>
</evidence>
<evidence type="ECO:0000259" key="17">
    <source>
        <dbReference type="PROSITE" id="PS50893"/>
    </source>
</evidence>
<dbReference type="GO" id="GO:0005524">
    <property type="term" value="F:ATP binding"/>
    <property type="evidence" value="ECO:0007669"/>
    <property type="project" value="UniProtKB-KW"/>
</dbReference>
<feature type="transmembrane region" description="Helical" evidence="16">
    <location>
        <begin position="1047"/>
        <end position="1070"/>
    </location>
</feature>
<dbReference type="InterPro" id="IPR003439">
    <property type="entry name" value="ABC_transporter-like_ATP-bd"/>
</dbReference>
<feature type="transmembrane region" description="Helical" evidence="16">
    <location>
        <begin position="1150"/>
        <end position="1168"/>
    </location>
</feature>
<dbReference type="PANTHER" id="PTHR24223">
    <property type="entry name" value="ATP-BINDING CASSETTE SUB-FAMILY C"/>
    <property type="match status" value="1"/>
</dbReference>
<dbReference type="FunFam" id="3.40.50.300:FF:000074">
    <property type="entry name" value="Multidrug resistance-associated protein 5 isoform 1"/>
    <property type="match status" value="1"/>
</dbReference>
<dbReference type="FunFam" id="3.40.50.300:FF:000293">
    <property type="entry name" value="ATP binding cassette subfamily C member 1"/>
    <property type="match status" value="1"/>
</dbReference>
<dbReference type="GO" id="GO:0005774">
    <property type="term" value="C:vacuolar membrane"/>
    <property type="evidence" value="ECO:0007669"/>
    <property type="project" value="UniProtKB-SubCell"/>
</dbReference>
<dbReference type="GO" id="GO:0015431">
    <property type="term" value="F:ABC-type glutathione S-conjugate transporter activity"/>
    <property type="evidence" value="ECO:0007669"/>
    <property type="project" value="UniProtKB-EC"/>
</dbReference>
<dbReference type="InterPro" id="IPR011527">
    <property type="entry name" value="ABC1_TM_dom"/>
</dbReference>
<keyword evidence="8" id="KW-0677">Repeat</keyword>
<evidence type="ECO:0000256" key="12">
    <source>
        <dbReference type="ARBA" id="ARBA00023136"/>
    </source>
</evidence>
<keyword evidence="11 16" id="KW-1133">Transmembrane helix</keyword>
<dbReference type="CDD" id="cd03250">
    <property type="entry name" value="ABCC_MRP_domain1"/>
    <property type="match status" value="1"/>
</dbReference>
<keyword evidence="5" id="KW-1003">Cell membrane</keyword>
<reference evidence="19" key="1">
    <citation type="submission" date="2014-10" db="EMBL/GenBank/DDBJ databases">
        <title>Discriminating Abcb1 and Abcc type efflux activities in gill tissue of the zebra mussel (Dreissena polymorpha) by using combined effect models.</title>
        <authorList>
            <person name="Pavlichenko V."/>
            <person name="Mueller J."/>
            <person name="Luckenbach T."/>
        </authorList>
    </citation>
    <scope>NUCLEOTIDE SEQUENCE</scope>
</reference>
<protein>
    <recommendedName>
        <fullName evidence="13">ABC-type glutathione-S-conjugate transporter</fullName>
        <ecNumber evidence="13">7.6.2.3</ecNumber>
    </recommendedName>
</protein>
<evidence type="ECO:0000256" key="2">
    <source>
        <dbReference type="ARBA" id="ARBA00004651"/>
    </source>
</evidence>
<feature type="compositionally biased region" description="Polar residues" evidence="15">
    <location>
        <begin position="299"/>
        <end position="310"/>
    </location>
</feature>
<dbReference type="PROSITE" id="PS50929">
    <property type="entry name" value="ABC_TM1F"/>
    <property type="match status" value="2"/>
</dbReference>
<feature type="transmembrane region" description="Helical" evidence="16">
    <location>
        <begin position="1262"/>
        <end position="1281"/>
    </location>
</feature>
<keyword evidence="9" id="KW-0547">Nucleotide-binding</keyword>
<dbReference type="InterPro" id="IPR017871">
    <property type="entry name" value="ABC_transporter-like_CS"/>
</dbReference>
<feature type="transmembrane region" description="Helical" evidence="16">
    <location>
        <begin position="165"/>
        <end position="187"/>
    </location>
</feature>
<feature type="domain" description="ABC transmembrane type-1" evidence="18">
    <location>
        <begin position="1002"/>
        <end position="1289"/>
    </location>
</feature>
<feature type="transmembrane region" description="Helical" evidence="16">
    <location>
        <begin position="1239"/>
        <end position="1256"/>
    </location>
</feature>
<dbReference type="InterPro" id="IPR003593">
    <property type="entry name" value="AAA+_ATPase"/>
</dbReference>
<feature type="domain" description="ABC transmembrane type-1" evidence="18">
    <location>
        <begin position="350"/>
        <end position="629"/>
    </location>
</feature>
<dbReference type="Pfam" id="PF00005">
    <property type="entry name" value="ABC_tran"/>
    <property type="match status" value="2"/>
</dbReference>
<evidence type="ECO:0000256" key="13">
    <source>
        <dbReference type="ARBA" id="ARBA00024220"/>
    </source>
</evidence>
<dbReference type="InterPro" id="IPR005292">
    <property type="entry name" value="MRP"/>
</dbReference>
<feature type="compositionally biased region" description="Basic and acidic residues" evidence="15">
    <location>
        <begin position="311"/>
        <end position="326"/>
    </location>
</feature>
<feature type="region of interest" description="Disordered" evidence="15">
    <location>
        <begin position="299"/>
        <end position="328"/>
    </location>
</feature>
<evidence type="ECO:0000256" key="3">
    <source>
        <dbReference type="ARBA" id="ARBA00009726"/>
    </source>
</evidence>
<evidence type="ECO:0000256" key="8">
    <source>
        <dbReference type="ARBA" id="ARBA00022737"/>
    </source>
</evidence>
<dbReference type="GO" id="GO:0016887">
    <property type="term" value="F:ATP hydrolysis activity"/>
    <property type="evidence" value="ECO:0007669"/>
    <property type="project" value="InterPro"/>
</dbReference>
<feature type="transmembrane region" description="Helical" evidence="16">
    <location>
        <begin position="102"/>
        <end position="123"/>
    </location>
</feature>
<dbReference type="CDD" id="cd18603">
    <property type="entry name" value="ABC_6TM_MRP1_2_3_6_D2_like"/>
    <property type="match status" value="1"/>
</dbReference>
<evidence type="ECO:0000256" key="1">
    <source>
        <dbReference type="ARBA" id="ARBA00004128"/>
    </source>
</evidence>
<dbReference type="SMR" id="A0A0B5J5C7"/>
<evidence type="ECO:0000256" key="5">
    <source>
        <dbReference type="ARBA" id="ARBA00022475"/>
    </source>
</evidence>
<evidence type="ECO:0000256" key="11">
    <source>
        <dbReference type="ARBA" id="ARBA00022989"/>
    </source>
</evidence>
<evidence type="ECO:0000256" key="16">
    <source>
        <dbReference type="SAM" id="Phobius"/>
    </source>
</evidence>
<evidence type="ECO:0000259" key="18">
    <source>
        <dbReference type="PROSITE" id="PS50929"/>
    </source>
</evidence>
<dbReference type="OrthoDB" id="6500128at2759"/>
<comment type="similarity">
    <text evidence="3">Belongs to the ABC transporter superfamily. ABCC family. Conjugate transporter (TC 3.A.1.208) subfamily.</text>
</comment>
<organism evidence="19">
    <name type="scientific">Dreissena polymorpha</name>
    <name type="common">Zebra mussel</name>
    <name type="synonym">Mytilus polymorpha</name>
    <dbReference type="NCBI Taxonomy" id="45954"/>
    <lineage>
        <taxon>Eukaryota</taxon>
        <taxon>Metazoa</taxon>
        <taxon>Spiralia</taxon>
        <taxon>Lophotrochozoa</taxon>
        <taxon>Mollusca</taxon>
        <taxon>Bivalvia</taxon>
        <taxon>Autobranchia</taxon>
        <taxon>Heteroconchia</taxon>
        <taxon>Euheterodonta</taxon>
        <taxon>Imparidentia</taxon>
        <taxon>Neoheterodontei</taxon>
        <taxon>Myida</taxon>
        <taxon>Dreissenoidea</taxon>
        <taxon>Dreissenidae</taxon>
        <taxon>Dreissena</taxon>
    </lineage>
</organism>
<keyword evidence="6" id="KW-0926">Vacuole</keyword>
<dbReference type="CDD" id="cd03244">
    <property type="entry name" value="ABCC_MRP_domain2"/>
    <property type="match status" value="1"/>
</dbReference>
<dbReference type="InterPro" id="IPR050173">
    <property type="entry name" value="ABC_transporter_C-like"/>
</dbReference>
<name>A0A0B5J5C7_DREPO</name>
<dbReference type="EMBL" id="KM892861">
    <property type="protein sequence ID" value="AJG01605.1"/>
    <property type="molecule type" value="mRNA"/>
</dbReference>
<keyword evidence="19" id="KW-0378">Hydrolase</keyword>
<sequence length="1565" mass="174805">MVQSFDEYCGHSPIWDSNLLLNSSYPHFTECFQNTLLVWIPCAIVWLAVPFYINFGVYGNGSSLPVSCLSVSKTFCSLLLFVLTCVDLLYSNKTKTQGLNDFTAFYVAGSVKASTFLLVAFMLQLERRKGLGTSGVMFTFWFLMSLASIIPFYTRIKEQQTGDGFRFPLFCAYFALILIELVLTSFVEKASTRGYEPIGKPECPEVTASFPSQLTFEWITSLIVKIYRSGITNDDIWQLHPRDQSDTFIPGMRREWDKEVERWRQKQTKKAERLHEETSFISSERQPLLASSASNSYKYESNSINSTTSGDSKDRKEGGKAEEKTKSKGGPSLLKVIVKCFGGAMLKGWACKLIYDGLQFVSPMILNLLIGYVQTKDSLVWKGYVFAAALFVVAMTQSVFFHQNWAHRHDCRNEDQVGPYLLQSINKALTMTSDARTKSTVGEIVNLMSVDCQRLQDITGYLWMLWSAPLQIVLAMVLLWNTLGPSVLAGLGVLVLLIPVNAVIAAKTRKYQVEQMKLKDARIKLMNEVLNGIKVLKLYAWEESFERKVREVRAKELNVTKKAAYLGAVSTFFWSSAPFLVTLATFATYILIDSNNQLDAQKAFVSLSLFNILRFPINLLPMVISYVVMGNVSIGRIGRFLQNEDLDPNNVQRPDISDHALSIENGTFTWSKTAKPVLNDINLEISDGKLVAVVGQVGAGKSSLISAFLGEMEKRAGRVVVKGRVAYVPQQAWIQNATVRDNILFGTEVDQNKYQQVIEACALEPDLEILPGGDLTEIGEKGINLSGGQKQRVSLARAVYNNADVYLLDDPLSAVDSHVGKHIFNKVVGPKGLLRNKTRILVTHGVHWLPLVDTIVVIIDGKISEQGSYETLVSRDGAFAQFLKQYLTQENDEDEEDPEVQRIKSKILERIDSVTSGTDATGKSEDDEVVTALRNRIKSPAKPPLARSISSIETVTGKGQWKDAKDQKQKDKLIEAEKAETGKVSWKVYLKYLSAIGACYSVIILGAFILYQVASNGSNIWLSVWTDDKYLQNRTNVNETEYRDKNYMYLGVYGAFGVGQAFLVLAYAIFAAMRMINAAGVMHNAMLSNILKLPMVFFDTTPLGRVVNRFSQDIDTIDNALPMTMRQLLNLFVSLISTMVVITYSNPITAAVLVPILIVYYVFQRFYIPTSRQLKRIESTTRSPVYSHFGESIAGASTIRGYGFQQRFVQESKDRVDKNMVFYFAGIASNRWLGFRLEFLGNLIVFAAAIFAVVTPDNTGGLVGLSVAYALQVTGTLNFLVRTTSDVETNVVSVERVREYTEEPTEAEWRVENKRPPANWPDRGNVRFNNYTTRYREGLDLVLKGISCDIVGGERVGIVGRTGAGKSSLTVALFRLIEAASGSIVIDSHRISDMGLHDLRSKLTILPQDPVLFSGTLRMNLDPFDEYSDDKIWTALEHAHLKTFVSGLDDGLLHECGEGGQNLSVGQRQLVCLARTLLRKTKILVLDEATSAVDMETDDLIQKTIREEFKGCTILTIAHRLNTILDYDKILVLDQGLIKEFDTPQNLLADSSTVFYGMAKSANLI</sequence>
<evidence type="ECO:0000256" key="14">
    <source>
        <dbReference type="ARBA" id="ARBA00047523"/>
    </source>
</evidence>
<dbReference type="PROSITE" id="PS00211">
    <property type="entry name" value="ABC_TRANSPORTER_1"/>
    <property type="match status" value="2"/>
</dbReference>
<keyword evidence="12 16" id="KW-0472">Membrane</keyword>
<evidence type="ECO:0000256" key="15">
    <source>
        <dbReference type="SAM" id="MobiDB-lite"/>
    </source>
</evidence>